<accession>W9JMM7</accession>
<sequence length="31" mass="3765">MYLWKKTYKIDSNLSNVQDERNDIMHNVPLV</sequence>
<dbReference type="VEuPathDB" id="FungiDB:FOZG_14840"/>
<reference evidence="1" key="1">
    <citation type="submission" date="2011-06" db="EMBL/GenBank/DDBJ databases">
        <title>The Genome Sequence of Fusarium oxysporum Fo47.</title>
        <authorList>
            <consortium name="The Broad Institute Genome Sequencing Platform"/>
            <person name="Ma L.-J."/>
            <person name="Gale L.R."/>
            <person name="Schwartz D.C."/>
            <person name="Zhou S."/>
            <person name="Corby-Kistler H."/>
            <person name="Young S.K."/>
            <person name="Zeng Q."/>
            <person name="Gargeya S."/>
            <person name="Fitzgerald M."/>
            <person name="Haas B."/>
            <person name="Abouelleil A."/>
            <person name="Alvarado L."/>
            <person name="Arachchi H.M."/>
            <person name="Berlin A."/>
            <person name="Brown A."/>
            <person name="Chapman S.B."/>
            <person name="Chen Z."/>
            <person name="Dunbar C."/>
            <person name="Freedman E."/>
            <person name="Gearin G."/>
            <person name="Gellesch M."/>
            <person name="Goldberg J."/>
            <person name="Griggs A."/>
            <person name="Gujja S."/>
            <person name="Heiman D."/>
            <person name="Howarth C."/>
            <person name="Larson L."/>
            <person name="Lui A."/>
            <person name="MacDonald P.J.P."/>
            <person name="Mehta T."/>
            <person name="Montmayeur A."/>
            <person name="Murphy C."/>
            <person name="Neiman D."/>
            <person name="Pearson M."/>
            <person name="Priest M."/>
            <person name="Roberts A."/>
            <person name="Saif S."/>
            <person name="Shea T."/>
            <person name="Shenoy N."/>
            <person name="Sisk P."/>
            <person name="Stolte C."/>
            <person name="Sykes S."/>
            <person name="Wortman J."/>
            <person name="Nusbaum C."/>
            <person name="Birren B."/>
        </authorList>
    </citation>
    <scope>NUCLEOTIDE SEQUENCE [LARGE SCALE GENOMIC DNA]</scope>
    <source>
        <strain evidence="1">Fo47</strain>
    </source>
</reference>
<dbReference type="AlphaFoldDB" id="W9JMM7"/>
<evidence type="ECO:0000313" key="1">
    <source>
        <dbReference type="EMBL" id="EWZ31739.1"/>
    </source>
</evidence>
<name>W9JMM7_FUSOX</name>
<dbReference type="EMBL" id="JH717907">
    <property type="protein sequence ID" value="EWZ31739.1"/>
    <property type="molecule type" value="Genomic_DNA"/>
</dbReference>
<dbReference type="Proteomes" id="UP000030766">
    <property type="component" value="Unassembled WGS sequence"/>
</dbReference>
<organism evidence="1">
    <name type="scientific">Fusarium oxysporum Fo47</name>
    <dbReference type="NCBI Taxonomy" id="660027"/>
    <lineage>
        <taxon>Eukaryota</taxon>
        <taxon>Fungi</taxon>
        <taxon>Dikarya</taxon>
        <taxon>Ascomycota</taxon>
        <taxon>Pezizomycotina</taxon>
        <taxon>Sordariomycetes</taxon>
        <taxon>Hypocreomycetidae</taxon>
        <taxon>Hypocreales</taxon>
        <taxon>Nectriaceae</taxon>
        <taxon>Fusarium</taxon>
        <taxon>Fusarium oxysporum species complex</taxon>
    </lineage>
</organism>
<dbReference type="HOGENOM" id="CLU_3399423_0_0_1"/>
<protein>
    <submittedName>
        <fullName evidence="1">Uncharacterized protein</fullName>
    </submittedName>
</protein>
<gene>
    <name evidence="1" type="ORF">FOZG_14840</name>
</gene>
<proteinExistence type="predicted"/>
<reference evidence="1" key="2">
    <citation type="submission" date="2012-06" db="EMBL/GenBank/DDBJ databases">
        <title>Annotation of the Genome Sequence of Fusarium oxysporum Fo47.</title>
        <authorList>
            <consortium name="The Broad Institute Genomics Platform"/>
            <person name="Ma L.-J."/>
            <person name="Corby-Kistler H."/>
            <person name="Broz K."/>
            <person name="Gale L.R."/>
            <person name="Jonkers W."/>
            <person name="O'Donnell K."/>
            <person name="Ploetz R."/>
            <person name="Steinberg C."/>
            <person name="Schwartz D.C."/>
            <person name="VanEtten H."/>
            <person name="Zhou S."/>
            <person name="Young S.K."/>
            <person name="Zeng Q."/>
            <person name="Gargeya S."/>
            <person name="Fitzgerald M."/>
            <person name="Abouelleil A."/>
            <person name="Alvarado L."/>
            <person name="Chapman S.B."/>
            <person name="Gainer-Dewar J."/>
            <person name="Goldberg J."/>
            <person name="Griggs A."/>
            <person name="Gujja S."/>
            <person name="Hansen M."/>
            <person name="Howarth C."/>
            <person name="Imamovic A."/>
            <person name="Ireland A."/>
            <person name="Larimer J."/>
            <person name="McCowan C."/>
            <person name="Murphy C."/>
            <person name="Pearson M."/>
            <person name="Poon T.W."/>
            <person name="Priest M."/>
            <person name="Roberts A."/>
            <person name="Saif S."/>
            <person name="Shea T."/>
            <person name="Sykes S."/>
            <person name="Wortman J."/>
            <person name="Nusbaum C."/>
            <person name="Birren B."/>
        </authorList>
    </citation>
    <scope>NUCLEOTIDE SEQUENCE</scope>
    <source>
        <strain evidence="1">Fo47</strain>
    </source>
</reference>